<gene>
    <name evidence="1" type="ORF">KL86DPRO_70039</name>
</gene>
<accession>A0A212KGR0</accession>
<proteinExistence type="predicted"/>
<evidence type="ECO:0000313" key="1">
    <source>
        <dbReference type="EMBL" id="SBW10808.1"/>
    </source>
</evidence>
<name>A0A212KGR0_9DELT</name>
<reference evidence="1" key="1">
    <citation type="submission" date="2016-04" db="EMBL/GenBank/DDBJ databases">
        <authorList>
            <person name="Evans L.H."/>
            <person name="Alamgir A."/>
            <person name="Owens N."/>
            <person name="Weber N.D."/>
            <person name="Virtaneva K."/>
            <person name="Barbian K."/>
            <person name="Babar A."/>
            <person name="Rosenke K."/>
        </authorList>
    </citation>
    <scope>NUCLEOTIDE SEQUENCE</scope>
    <source>
        <strain evidence="1">86</strain>
    </source>
</reference>
<dbReference type="EMBL" id="FLUQ01000007">
    <property type="protein sequence ID" value="SBW10808.1"/>
    <property type="molecule type" value="Genomic_DNA"/>
</dbReference>
<organism evidence="1">
    <name type="scientific">uncultured delta proteobacterium</name>
    <dbReference type="NCBI Taxonomy" id="34034"/>
    <lineage>
        <taxon>Bacteria</taxon>
        <taxon>Deltaproteobacteria</taxon>
        <taxon>environmental samples</taxon>
    </lineage>
</organism>
<sequence>MILTPSVPLVAPAGFFKAPIGVFNMEDKGKFQLFVGQICKNHYSILGVLRITPCGREISK</sequence>
<protein>
    <submittedName>
        <fullName evidence="1">Uncharacterized protein</fullName>
    </submittedName>
</protein>
<dbReference type="AlphaFoldDB" id="A0A212KGR0"/>